<dbReference type="GO" id="GO:0003700">
    <property type="term" value="F:DNA-binding transcription factor activity"/>
    <property type="evidence" value="ECO:0007669"/>
    <property type="project" value="InterPro"/>
</dbReference>
<dbReference type="FunFam" id="1.10.10.10:FF:000001">
    <property type="entry name" value="LysR family transcriptional regulator"/>
    <property type="match status" value="1"/>
</dbReference>
<protein>
    <submittedName>
        <fullName evidence="6">LysR substrate-binding domain-containing protein</fullName>
    </submittedName>
</protein>
<dbReference type="InterPro" id="IPR000847">
    <property type="entry name" value="LysR_HTH_N"/>
</dbReference>
<dbReference type="InterPro" id="IPR050950">
    <property type="entry name" value="HTH-type_LysR_regulators"/>
</dbReference>
<feature type="domain" description="HTH lysR-type" evidence="5">
    <location>
        <begin position="3"/>
        <end position="60"/>
    </location>
</feature>
<evidence type="ECO:0000313" key="6">
    <source>
        <dbReference type="EMBL" id="XDJ42590.1"/>
    </source>
</evidence>
<keyword evidence="3" id="KW-0238">DNA-binding</keyword>
<proteinExistence type="inferred from homology"/>
<gene>
    <name evidence="6" type="ORF">ABRY99_03155</name>
</gene>
<dbReference type="RefSeq" id="WP_368643722.1">
    <property type="nucleotide sequence ID" value="NZ_CP158252.1"/>
</dbReference>
<dbReference type="InterPro" id="IPR036390">
    <property type="entry name" value="WH_DNA-bd_sf"/>
</dbReference>
<dbReference type="PANTHER" id="PTHR30419">
    <property type="entry name" value="HTH-TYPE TRANSCRIPTIONAL REGULATOR YBHD"/>
    <property type="match status" value="1"/>
</dbReference>
<evidence type="ECO:0000256" key="3">
    <source>
        <dbReference type="ARBA" id="ARBA00023125"/>
    </source>
</evidence>
<accession>A0AB39CKT8</accession>
<dbReference type="EMBL" id="CP158252">
    <property type="protein sequence ID" value="XDJ42590.1"/>
    <property type="molecule type" value="Genomic_DNA"/>
</dbReference>
<dbReference type="GO" id="GO:0003677">
    <property type="term" value="F:DNA binding"/>
    <property type="evidence" value="ECO:0007669"/>
    <property type="project" value="UniProtKB-KW"/>
</dbReference>
<dbReference type="InterPro" id="IPR005119">
    <property type="entry name" value="LysR_subst-bd"/>
</dbReference>
<name>A0AB39CKT8_9BURK</name>
<evidence type="ECO:0000259" key="5">
    <source>
        <dbReference type="PROSITE" id="PS50931"/>
    </source>
</evidence>
<evidence type="ECO:0000256" key="4">
    <source>
        <dbReference type="ARBA" id="ARBA00023163"/>
    </source>
</evidence>
<keyword evidence="2" id="KW-0805">Transcription regulation</keyword>
<evidence type="ECO:0000256" key="1">
    <source>
        <dbReference type="ARBA" id="ARBA00009437"/>
    </source>
</evidence>
<dbReference type="InterPro" id="IPR036388">
    <property type="entry name" value="WH-like_DNA-bd_sf"/>
</dbReference>
<dbReference type="Pfam" id="PF03466">
    <property type="entry name" value="LysR_substrate"/>
    <property type="match status" value="1"/>
</dbReference>
<dbReference type="SUPFAM" id="SSF53850">
    <property type="entry name" value="Periplasmic binding protein-like II"/>
    <property type="match status" value="1"/>
</dbReference>
<dbReference type="CDD" id="cd08440">
    <property type="entry name" value="PBP2_LTTR_like_4"/>
    <property type="match status" value="1"/>
</dbReference>
<dbReference type="SUPFAM" id="SSF46785">
    <property type="entry name" value="Winged helix' DNA-binding domain"/>
    <property type="match status" value="1"/>
</dbReference>
<dbReference type="Pfam" id="PF00126">
    <property type="entry name" value="HTH_1"/>
    <property type="match status" value="1"/>
</dbReference>
<dbReference type="Gene3D" id="1.10.10.10">
    <property type="entry name" value="Winged helix-like DNA-binding domain superfamily/Winged helix DNA-binding domain"/>
    <property type="match status" value="1"/>
</dbReference>
<keyword evidence="4" id="KW-0804">Transcription</keyword>
<dbReference type="PANTHER" id="PTHR30419:SF8">
    <property type="entry name" value="NITROGEN ASSIMILATION TRANSCRIPTIONAL ACTIVATOR-RELATED"/>
    <property type="match status" value="1"/>
</dbReference>
<dbReference type="AlphaFoldDB" id="A0AB39CKT8"/>
<reference evidence="6" key="1">
    <citation type="submission" date="2024-05" db="EMBL/GenBank/DDBJ databases">
        <authorList>
            <person name="Luo Y.-C."/>
            <person name="Nicholds J."/>
            <person name="Mortimer T."/>
            <person name="Maboni G."/>
        </authorList>
    </citation>
    <scope>NUCLEOTIDE SEQUENCE</scope>
    <source>
        <strain evidence="6">153920</strain>
    </source>
</reference>
<evidence type="ECO:0000256" key="2">
    <source>
        <dbReference type="ARBA" id="ARBA00023015"/>
    </source>
</evidence>
<dbReference type="PRINTS" id="PR00039">
    <property type="entry name" value="HTHLYSR"/>
</dbReference>
<organism evidence="6">
    <name type="scientific">Castellaniella ginsengisoli</name>
    <dbReference type="NCBI Taxonomy" id="546114"/>
    <lineage>
        <taxon>Bacteria</taxon>
        <taxon>Pseudomonadati</taxon>
        <taxon>Pseudomonadota</taxon>
        <taxon>Betaproteobacteria</taxon>
        <taxon>Burkholderiales</taxon>
        <taxon>Alcaligenaceae</taxon>
        <taxon>Castellaniella</taxon>
    </lineage>
</organism>
<dbReference type="Gene3D" id="3.40.190.290">
    <property type="match status" value="1"/>
</dbReference>
<sequence>MEVTLRQLRAFAALARTGGFTRAAESLHITQSALSGLIKELESQLGVRLVDRNTRRIQLSEVGREFHSVATRILRDLDGALENIDNLKRLRRGIVRIAAPQLMASTLIPEVIASFQQAHPDIQVHLLDCAVENAITQAVRGEVDISIGPHREGLADLAADPLFDLPFMAVFPPGHPLESLPRIRWTDLVRYPLIALQGQFTDRLALDLYRMADIPAIHPSHEVAFMSTALSMVSAGLGVTAGLPYAQTLVDLYGLRMRPLLDPVIRRQFFIYSRLHASPPPATQAFVRHLHEHVGERDWGATAKA</sequence>
<comment type="similarity">
    <text evidence="1">Belongs to the LysR transcriptional regulatory family.</text>
</comment>
<dbReference type="GO" id="GO:0005829">
    <property type="term" value="C:cytosol"/>
    <property type="evidence" value="ECO:0007669"/>
    <property type="project" value="TreeGrafter"/>
</dbReference>
<dbReference type="PROSITE" id="PS50931">
    <property type="entry name" value="HTH_LYSR"/>
    <property type="match status" value="1"/>
</dbReference>